<keyword evidence="2" id="KW-1185">Reference proteome</keyword>
<evidence type="ECO:0000313" key="2">
    <source>
        <dbReference type="Proteomes" id="UP000262939"/>
    </source>
</evidence>
<comment type="caution">
    <text evidence="1">The sequence shown here is derived from an EMBL/GenBank/DDBJ whole genome shotgun (WGS) entry which is preliminary data.</text>
</comment>
<organism evidence="1 2">
    <name type="scientific">Peribacillus glennii</name>
    <dbReference type="NCBI Taxonomy" id="2303991"/>
    <lineage>
        <taxon>Bacteria</taxon>
        <taxon>Bacillati</taxon>
        <taxon>Bacillota</taxon>
        <taxon>Bacilli</taxon>
        <taxon>Bacillales</taxon>
        <taxon>Bacillaceae</taxon>
        <taxon>Peribacillus</taxon>
    </lineage>
</organism>
<reference evidence="1 2" key="1">
    <citation type="submission" date="2018-08" db="EMBL/GenBank/DDBJ databases">
        <title>Bacillus chawlae sp. nov., Bacillus glennii sp. nov., and Bacillus saganii sp. nov. Isolated from the Vehicle Assembly Building at Kennedy Space Center where the Viking Spacecraft were Assembled.</title>
        <authorList>
            <person name="Seuylemezian A."/>
            <person name="Vaishampayan P."/>
        </authorList>
    </citation>
    <scope>NUCLEOTIDE SEQUENCE [LARGE SCALE GENOMIC DNA]</scope>
    <source>
        <strain evidence="1 2">V44-8</strain>
    </source>
</reference>
<proteinExistence type="predicted"/>
<protein>
    <submittedName>
        <fullName evidence="1">DNA alkylation repair protein</fullName>
    </submittedName>
</protein>
<evidence type="ECO:0000313" key="1">
    <source>
        <dbReference type="EMBL" id="RFU65421.1"/>
    </source>
</evidence>
<gene>
    <name evidence="1" type="ORF">D0466_05885</name>
</gene>
<name>A0A372LGJ6_9BACI</name>
<dbReference type="EMBL" id="QVTD01000003">
    <property type="protein sequence ID" value="RFU65421.1"/>
    <property type="molecule type" value="Genomic_DNA"/>
</dbReference>
<dbReference type="RefSeq" id="WP_117321597.1">
    <property type="nucleotide sequence ID" value="NZ_QVTD01000003.1"/>
</dbReference>
<dbReference type="AlphaFoldDB" id="A0A372LGJ6"/>
<accession>A0A372LGJ6</accession>
<sequence>MSSVYRCPNCKTNKSRFNLIQQVSVPVKKDPNSGEIVQQYTNETLDPFHLPYTGPNLRVQCGVCGSIGEEKTFSAFGAMNMG</sequence>
<dbReference type="Proteomes" id="UP000262939">
    <property type="component" value="Unassembled WGS sequence"/>
</dbReference>
<dbReference type="OrthoDB" id="2382008at2"/>